<sequence>MQVEAGGGGWRWTDSPGAARGQLSGSALLSLPVLGSPVADARGAGNRQLSAVMPLSYGCRAFQAVGSILWRRMMKRLRLDCSEVGLALRCGCLVLCDCELEGERLLMQRRLFNWRADTPQRHVGSSAYPRETESYKNEVKTNKTEFLLSVEPLRGGRSVEVAPWRSLCGDRSVEIARCSSPFRWTMMKRRRRRPPLIIHSAPKQSQRGHLETKKRWRPLHLSTAAHAAHPPPAGGMERRERREHRGGSDGAQPSAAGNDAKETLKVTDRRESPSIIFIAVSHHPAGGAPLNVTAKPAPRPRDKHAERRLAANVLFDFYCMLAINSPGHPPISAITTPGRQEAVGPGQRRENTLRRTAGGLM</sequence>
<feature type="compositionally biased region" description="Basic and acidic residues" evidence="1">
    <location>
        <begin position="236"/>
        <end position="247"/>
    </location>
</feature>
<protein>
    <submittedName>
        <fullName evidence="2">Uncharacterized protein</fullName>
    </submittedName>
</protein>
<evidence type="ECO:0000313" key="3">
    <source>
        <dbReference type="Proteomes" id="UP000314294"/>
    </source>
</evidence>
<organism evidence="2 3">
    <name type="scientific">Liparis tanakae</name>
    <name type="common">Tanaka's snailfish</name>
    <dbReference type="NCBI Taxonomy" id="230148"/>
    <lineage>
        <taxon>Eukaryota</taxon>
        <taxon>Metazoa</taxon>
        <taxon>Chordata</taxon>
        <taxon>Craniata</taxon>
        <taxon>Vertebrata</taxon>
        <taxon>Euteleostomi</taxon>
        <taxon>Actinopterygii</taxon>
        <taxon>Neopterygii</taxon>
        <taxon>Teleostei</taxon>
        <taxon>Neoteleostei</taxon>
        <taxon>Acanthomorphata</taxon>
        <taxon>Eupercaria</taxon>
        <taxon>Perciformes</taxon>
        <taxon>Cottioidei</taxon>
        <taxon>Cottales</taxon>
        <taxon>Liparidae</taxon>
        <taxon>Liparis</taxon>
    </lineage>
</organism>
<dbReference type="EMBL" id="SRLO01002070">
    <property type="protein sequence ID" value="TNN33985.1"/>
    <property type="molecule type" value="Genomic_DNA"/>
</dbReference>
<name>A0A4Z2EYM3_9TELE</name>
<dbReference type="Proteomes" id="UP000314294">
    <property type="component" value="Unassembled WGS sequence"/>
</dbReference>
<feature type="compositionally biased region" description="Basic and acidic residues" evidence="1">
    <location>
        <begin position="259"/>
        <end position="268"/>
    </location>
</feature>
<proteinExistence type="predicted"/>
<feature type="region of interest" description="Disordered" evidence="1">
    <location>
        <begin position="222"/>
        <end position="268"/>
    </location>
</feature>
<keyword evidence="3" id="KW-1185">Reference proteome</keyword>
<accession>A0A4Z2EYM3</accession>
<dbReference type="AlphaFoldDB" id="A0A4Z2EYM3"/>
<comment type="caution">
    <text evidence="2">The sequence shown here is derived from an EMBL/GenBank/DDBJ whole genome shotgun (WGS) entry which is preliminary data.</text>
</comment>
<reference evidence="2 3" key="1">
    <citation type="submission" date="2019-03" db="EMBL/GenBank/DDBJ databases">
        <title>First draft genome of Liparis tanakae, snailfish: a comprehensive survey of snailfish specific genes.</title>
        <authorList>
            <person name="Kim W."/>
            <person name="Song I."/>
            <person name="Jeong J.-H."/>
            <person name="Kim D."/>
            <person name="Kim S."/>
            <person name="Ryu S."/>
            <person name="Song J.Y."/>
            <person name="Lee S.K."/>
        </authorList>
    </citation>
    <scope>NUCLEOTIDE SEQUENCE [LARGE SCALE GENOMIC DNA]</scope>
    <source>
        <tissue evidence="2">Muscle</tissue>
    </source>
</reference>
<evidence type="ECO:0000256" key="1">
    <source>
        <dbReference type="SAM" id="MobiDB-lite"/>
    </source>
</evidence>
<evidence type="ECO:0000313" key="2">
    <source>
        <dbReference type="EMBL" id="TNN33985.1"/>
    </source>
</evidence>
<gene>
    <name evidence="2" type="ORF">EYF80_055851</name>
</gene>